<keyword evidence="3" id="KW-1185">Reference proteome</keyword>
<proteinExistence type="predicted"/>
<organism evidence="2 3">
    <name type="scientific">Telluria mixta</name>
    <dbReference type="NCBI Taxonomy" id="34071"/>
    <lineage>
        <taxon>Bacteria</taxon>
        <taxon>Pseudomonadati</taxon>
        <taxon>Pseudomonadota</taxon>
        <taxon>Betaproteobacteria</taxon>
        <taxon>Burkholderiales</taxon>
        <taxon>Oxalobacteraceae</taxon>
        <taxon>Telluria group</taxon>
        <taxon>Telluria</taxon>
    </lineage>
</organism>
<evidence type="ECO:0008006" key="4">
    <source>
        <dbReference type="Google" id="ProtNLM"/>
    </source>
</evidence>
<dbReference type="EMBL" id="JANUHC010000006">
    <property type="protein sequence ID" value="MCS0631164.1"/>
    <property type="molecule type" value="Genomic_DNA"/>
</dbReference>
<reference evidence="2" key="1">
    <citation type="submission" date="2022-08" db="EMBL/GenBank/DDBJ databases">
        <title>Reclassification of Massilia species as members of the genera Telluria, Duganella, Pseudoduganella, Mokoshia gen. nov. and Zemynaea gen. nov. using orthogonal and non-orthogonal genome-based approaches.</title>
        <authorList>
            <person name="Bowman J.P."/>
        </authorList>
    </citation>
    <scope>NUCLEOTIDE SEQUENCE</scope>
    <source>
        <strain evidence="2">LMG 11547</strain>
    </source>
</reference>
<feature type="region of interest" description="Disordered" evidence="1">
    <location>
        <begin position="1"/>
        <end position="24"/>
    </location>
</feature>
<evidence type="ECO:0000256" key="1">
    <source>
        <dbReference type="SAM" id="MobiDB-lite"/>
    </source>
</evidence>
<protein>
    <recommendedName>
        <fullName evidence="4">MFS transporter</fullName>
    </recommendedName>
</protein>
<name>A0ABT2C1B7_9BURK</name>
<dbReference type="RefSeq" id="WP_259450246.1">
    <property type="nucleotide sequence ID" value="NZ_CP119520.1"/>
</dbReference>
<accession>A0ABT2C1B7</accession>
<sequence length="48" mass="5057">MNLDLTHTTSSDPVPADDGAETNADRPDLRAFVFALFFVFGDSAPGSA</sequence>
<dbReference type="Proteomes" id="UP001165263">
    <property type="component" value="Unassembled WGS sequence"/>
</dbReference>
<gene>
    <name evidence="2" type="ORF">NX786_17665</name>
</gene>
<evidence type="ECO:0000313" key="3">
    <source>
        <dbReference type="Proteomes" id="UP001165263"/>
    </source>
</evidence>
<comment type="caution">
    <text evidence="2">The sequence shown here is derived from an EMBL/GenBank/DDBJ whole genome shotgun (WGS) entry which is preliminary data.</text>
</comment>
<evidence type="ECO:0000313" key="2">
    <source>
        <dbReference type="EMBL" id="MCS0631164.1"/>
    </source>
</evidence>
<feature type="compositionally biased region" description="Polar residues" evidence="1">
    <location>
        <begin position="1"/>
        <end position="12"/>
    </location>
</feature>